<evidence type="ECO:0000313" key="2">
    <source>
        <dbReference type="EMBL" id="DAF56978.1"/>
    </source>
</evidence>
<reference evidence="2" key="1">
    <citation type="journal article" date="2021" name="Proc. Natl. Acad. Sci. U.S.A.">
        <title>A Catalog of Tens of Thousands of Viruses from Human Metagenomes Reveals Hidden Associations with Chronic Diseases.</title>
        <authorList>
            <person name="Tisza M.J."/>
            <person name="Buck C.B."/>
        </authorList>
    </citation>
    <scope>NUCLEOTIDE SEQUENCE</scope>
    <source>
        <strain evidence="2">Ctp4Q36</strain>
    </source>
</reference>
<organism evidence="2">
    <name type="scientific">Myoviridae sp. ctp4Q36</name>
    <dbReference type="NCBI Taxonomy" id="2827708"/>
    <lineage>
        <taxon>Viruses</taxon>
        <taxon>Duplodnaviria</taxon>
        <taxon>Heunggongvirae</taxon>
        <taxon>Uroviricota</taxon>
        <taxon>Caudoviricetes</taxon>
    </lineage>
</organism>
<proteinExistence type="predicted"/>
<protein>
    <submittedName>
        <fullName evidence="2">PORTAL PROTEIN</fullName>
    </submittedName>
</protein>
<accession>A0A8S5T2H5</accession>
<dbReference type="EMBL" id="BK032725">
    <property type="protein sequence ID" value="DAF56978.1"/>
    <property type="molecule type" value="Genomic_DNA"/>
</dbReference>
<evidence type="ECO:0000256" key="1">
    <source>
        <dbReference type="SAM" id="MobiDB-lite"/>
    </source>
</evidence>
<name>A0A8S5T2H5_9CAUD</name>
<feature type="compositionally biased region" description="Polar residues" evidence="1">
    <location>
        <begin position="523"/>
        <end position="538"/>
    </location>
</feature>
<sequence length="538" mass="60801">MSIFDSFKLFRRSGSGKLPGKPTNTNQLVSKLYVNNKVSEIDYNENNYDLFRAIYYNSAVNSVGVDYQIAAALGKPIVNIAAGYVLGKGFSVELDNPNNDSLIEQAEDNINQWVKDNEKIFLDIARHGYRDGDAYLHIDEYGQLSEYDARGVDEIIDPVSGKTIGFDVKRRVEETDKYGNNATSVIYVKQYRTDSIRIYRYEENQPENIETLWEKMITRDGYKDIPRAEDGTIENIPRDYIRERSLPVIALHNEPEAEAVYGNSDYQNLLSLFANYSGVIKAATKGSKYNAVPTLKIRGLSNPTTTEQKVSSGKSLAAQALDYEDNQEYQRSNKDGIEWGQDSVLYLSKDSDADFINGNGFMNDLSKVLEIYFYLFVQGSETPEYVFGTAVSSSKASTDSQAPVFITKIVRKQLEFQHFVQKVVNAYIERRALMSDYLYQQLVEKAPSVRVSFPPIDNDDVTLSFESVKWAYENNLITAGKALEIILSDRIKDVPQEVREAALEAKERAEAEPANSDRLLTTILKQSNNEAQTSSQEE</sequence>
<feature type="region of interest" description="Disordered" evidence="1">
    <location>
        <begin position="504"/>
        <end position="538"/>
    </location>
</feature>